<keyword evidence="2" id="KW-0472">Membrane</keyword>
<feature type="transmembrane region" description="Helical" evidence="2">
    <location>
        <begin position="55"/>
        <end position="76"/>
    </location>
</feature>
<name>A0A165HHU9_XYLHT</name>
<evidence type="ECO:0000313" key="3">
    <source>
        <dbReference type="EMBL" id="KZF23540.1"/>
    </source>
</evidence>
<dbReference type="PANTHER" id="PTHR28108">
    <property type="entry name" value="SWR1-COMPLEX PROTEIN 3"/>
    <property type="match status" value="1"/>
</dbReference>
<feature type="compositionally biased region" description="Basic and acidic residues" evidence="1">
    <location>
        <begin position="194"/>
        <end position="399"/>
    </location>
</feature>
<dbReference type="InterPro" id="IPR037651">
    <property type="entry name" value="Swc3"/>
</dbReference>
<dbReference type="AlphaFoldDB" id="A0A165HHU9"/>
<feature type="transmembrane region" description="Helical" evidence="2">
    <location>
        <begin position="83"/>
        <end position="105"/>
    </location>
</feature>
<protein>
    <submittedName>
        <fullName evidence="3">Uncharacterized protein</fullName>
    </submittedName>
</protein>
<dbReference type="GO" id="GO:0140849">
    <property type="term" value="F:ATP-dependent H2AZ histone chaperone activity"/>
    <property type="evidence" value="ECO:0007669"/>
    <property type="project" value="InterPro"/>
</dbReference>
<sequence length="716" mass="80300">MDPPPPPPPPHGANPRSTGSSGLPPGNYDIFIIPPHSSGSGFLYLPSLQPHRNSFLAGVFSTLLALGIWTIVAPVLREWFSRTVASGGAGVVVLLIAVGVAGWAWGKTQMEKVGGSARTSGNEGGPGASGPSPGASAPPPNAGPPPFNGPPPHSAGPSPGAGPGPGPGPSAGTGPRPGWQRQQGPTPGASEARQAWEKARQETKRKEEERKRREEAEKKAEAERKKKEEETRRQEEERRRKEDEERRRQDDERRRKEDEERRKEDERRKKEEEEMRREVERLREEAEKKAREAAEKEKWEKARKDEREARLKQARERREKETKEKEAKERETKEKEAREQAAREKEEKEAKEKEAKEAKEKADKEAREARLRELRERREKEKREKEAREAREKEKEKEAAWTAPSTYAASILSDRERTPYHVSSPSSSTIGKEPRTPSPKKQAAAKSEVGSEDAYSYRPYDKPKRPVYKQPSHSSFYSESSYAPSQSTARTTPPPSNRGPYFTKDPDKIMIQAVYLFSDTFPKQPLAELVSGIGSVTDGLILKITTEGLFIDDDVRHVPQREWDLKAWTMKLVEVWCPHFKKGPASASAAQRRAQNPMRTLFGDGKPPPPTSEETDLLIENLLRTCKSNCHIPGSDGPNGYSSSQTGDFKGVHVLRASIRDQEGKKYIFVIQQEEGWKVAIGLQRLRRGTQVRALGVSGMTVNETRALLNNIDWVM</sequence>
<feature type="compositionally biased region" description="Low complexity" evidence="1">
    <location>
        <begin position="470"/>
        <end position="487"/>
    </location>
</feature>
<evidence type="ECO:0000313" key="4">
    <source>
        <dbReference type="Proteomes" id="UP000076632"/>
    </source>
</evidence>
<dbReference type="OMA" id="NNAFMKT"/>
<keyword evidence="4" id="KW-1185">Reference proteome</keyword>
<dbReference type="GO" id="GO:0000812">
    <property type="term" value="C:Swr1 complex"/>
    <property type="evidence" value="ECO:0007669"/>
    <property type="project" value="InterPro"/>
</dbReference>
<dbReference type="InParanoid" id="A0A165HHU9"/>
<organism evidence="3 4">
    <name type="scientific">Xylona heveae (strain CBS 132557 / TC161)</name>
    <dbReference type="NCBI Taxonomy" id="1328760"/>
    <lineage>
        <taxon>Eukaryota</taxon>
        <taxon>Fungi</taxon>
        <taxon>Dikarya</taxon>
        <taxon>Ascomycota</taxon>
        <taxon>Pezizomycotina</taxon>
        <taxon>Xylonomycetes</taxon>
        <taxon>Xylonales</taxon>
        <taxon>Xylonaceae</taxon>
        <taxon>Xylona</taxon>
    </lineage>
</organism>
<dbReference type="STRING" id="1328760.A0A165HHU9"/>
<dbReference type="RefSeq" id="XP_018189095.1">
    <property type="nucleotide sequence ID" value="XM_018332387.1"/>
</dbReference>
<accession>A0A165HHU9</accession>
<feature type="region of interest" description="Disordered" evidence="1">
    <location>
        <begin position="112"/>
        <end position="503"/>
    </location>
</feature>
<proteinExistence type="predicted"/>
<dbReference type="OrthoDB" id="5421842at2759"/>
<gene>
    <name evidence="3" type="ORF">L228DRAFT_246322</name>
</gene>
<feature type="region of interest" description="Disordered" evidence="1">
    <location>
        <begin position="1"/>
        <end position="20"/>
    </location>
</feature>
<dbReference type="EMBL" id="KV407457">
    <property type="protein sequence ID" value="KZF23540.1"/>
    <property type="molecule type" value="Genomic_DNA"/>
</dbReference>
<evidence type="ECO:0000256" key="1">
    <source>
        <dbReference type="SAM" id="MobiDB-lite"/>
    </source>
</evidence>
<feature type="compositionally biased region" description="Pro residues" evidence="1">
    <location>
        <begin position="136"/>
        <end position="168"/>
    </location>
</feature>
<reference evidence="3 4" key="1">
    <citation type="journal article" date="2016" name="Fungal Biol.">
        <title>The genome of Xylona heveae provides a window into fungal endophytism.</title>
        <authorList>
            <person name="Gazis R."/>
            <person name="Kuo A."/>
            <person name="Riley R."/>
            <person name="LaButti K."/>
            <person name="Lipzen A."/>
            <person name="Lin J."/>
            <person name="Amirebrahimi M."/>
            <person name="Hesse C.N."/>
            <person name="Spatafora J.W."/>
            <person name="Henrissat B."/>
            <person name="Hainaut M."/>
            <person name="Grigoriev I.V."/>
            <person name="Hibbett D.S."/>
        </authorList>
    </citation>
    <scope>NUCLEOTIDE SEQUENCE [LARGE SCALE GENOMIC DNA]</scope>
    <source>
        <strain evidence="3 4">TC161</strain>
    </source>
</reference>
<feature type="compositionally biased region" description="Pro residues" evidence="1">
    <location>
        <begin position="1"/>
        <end position="12"/>
    </location>
</feature>
<keyword evidence="2" id="KW-0812">Transmembrane</keyword>
<dbReference type="GeneID" id="28897524"/>
<evidence type="ECO:0000256" key="2">
    <source>
        <dbReference type="SAM" id="Phobius"/>
    </source>
</evidence>
<feature type="compositionally biased region" description="Polar residues" evidence="1">
    <location>
        <begin position="421"/>
        <end position="430"/>
    </location>
</feature>
<keyword evidence="2" id="KW-1133">Transmembrane helix</keyword>
<dbReference type="Proteomes" id="UP000076632">
    <property type="component" value="Unassembled WGS sequence"/>
</dbReference>
<dbReference type="PANTHER" id="PTHR28108:SF1">
    <property type="entry name" value="SWR1-COMPLEX PROTEIN 3"/>
    <property type="match status" value="1"/>
</dbReference>